<dbReference type="EMBL" id="JAAGWZ010000002">
    <property type="protein sequence ID" value="NEM91089.1"/>
    <property type="molecule type" value="Genomic_DNA"/>
</dbReference>
<evidence type="ECO:0000313" key="4">
    <source>
        <dbReference type="EMBL" id="NEM91089.1"/>
    </source>
</evidence>
<dbReference type="InterPro" id="IPR029069">
    <property type="entry name" value="HotDog_dom_sf"/>
</dbReference>
<dbReference type="AlphaFoldDB" id="A0A7C9PN15"/>
<dbReference type="InterPro" id="IPR039569">
    <property type="entry name" value="FAS1-like_DH_region"/>
</dbReference>
<evidence type="ECO:0000313" key="5">
    <source>
        <dbReference type="Proteomes" id="UP000479756"/>
    </source>
</evidence>
<evidence type="ECO:0000259" key="2">
    <source>
        <dbReference type="Pfam" id="PF01575"/>
    </source>
</evidence>
<comment type="similarity">
    <text evidence="1">Belongs to the enoyl-CoA hydratase/isomerase family.</text>
</comment>
<dbReference type="Gene3D" id="3.10.129.10">
    <property type="entry name" value="Hotdog Thioesterase"/>
    <property type="match status" value="1"/>
</dbReference>
<dbReference type="GO" id="GO:0044594">
    <property type="term" value="F:17-beta-hydroxysteroid dehydrogenase (NAD+) activity"/>
    <property type="evidence" value="ECO:0007669"/>
    <property type="project" value="TreeGrafter"/>
</dbReference>
<dbReference type="InterPro" id="IPR002539">
    <property type="entry name" value="MaoC-like_dom"/>
</dbReference>
<dbReference type="GO" id="GO:0004300">
    <property type="term" value="F:enoyl-CoA hydratase activity"/>
    <property type="evidence" value="ECO:0007669"/>
    <property type="project" value="TreeGrafter"/>
</dbReference>
<name>A0A7C9PN15_9MICO</name>
<accession>A0A7C9PN15</accession>
<comment type="caution">
    <text evidence="4">The sequence shown here is derived from an EMBL/GenBank/DDBJ whole genome shotgun (WGS) entry which is preliminary data.</text>
</comment>
<organism evidence="4 5">
    <name type="scientific">Galbitalea soli</name>
    <dbReference type="NCBI Taxonomy" id="1268042"/>
    <lineage>
        <taxon>Bacteria</taxon>
        <taxon>Bacillati</taxon>
        <taxon>Actinomycetota</taxon>
        <taxon>Actinomycetes</taxon>
        <taxon>Micrococcales</taxon>
        <taxon>Microbacteriaceae</taxon>
        <taxon>Galbitalea</taxon>
    </lineage>
</organism>
<dbReference type="CDD" id="cd03441">
    <property type="entry name" value="R_hydratase_like"/>
    <property type="match status" value="1"/>
</dbReference>
<evidence type="ECO:0000256" key="1">
    <source>
        <dbReference type="ARBA" id="ARBA00005254"/>
    </source>
</evidence>
<feature type="domain" description="FAS1-like dehydratase" evidence="3">
    <location>
        <begin position="15"/>
        <end position="133"/>
    </location>
</feature>
<dbReference type="Proteomes" id="UP000479756">
    <property type="component" value="Unassembled WGS sequence"/>
</dbReference>
<proteinExistence type="inferred from homology"/>
<dbReference type="RefSeq" id="WP_163472778.1">
    <property type="nucleotide sequence ID" value="NZ_JAAGWZ010000002.1"/>
</dbReference>
<evidence type="ECO:0000259" key="3">
    <source>
        <dbReference type="Pfam" id="PF13452"/>
    </source>
</evidence>
<protein>
    <submittedName>
        <fullName evidence="4">Dehydratase</fullName>
    </submittedName>
</protein>
<keyword evidence="5" id="KW-1185">Reference proteome</keyword>
<dbReference type="GO" id="GO:0006635">
    <property type="term" value="P:fatty acid beta-oxidation"/>
    <property type="evidence" value="ECO:0007669"/>
    <property type="project" value="TreeGrafter"/>
</dbReference>
<dbReference type="GO" id="GO:0003857">
    <property type="term" value="F:(3S)-3-hydroxyacyl-CoA dehydrogenase (NAD+) activity"/>
    <property type="evidence" value="ECO:0007669"/>
    <property type="project" value="TreeGrafter"/>
</dbReference>
<sequence length="286" mass="31272">MDSIAPDEFDTRPLGKWSEPSEFVVDRERLIAYAHATNDTAPVHLSGDIASPVFNVVPAFKVVAPLTLNMPPVDKRMLGVHGEQDFRFHRPIEAGMTLVTRAIPVGITPRSTGSLITVRAETTTSGGEPVVDQHVTVFIRTAIAPEAIGEQPPTREYSREAEPFVEVTEAFDLDQSYRYMGASGDTMPLHSENAFAQQHGFPGIILHGNCTFAFATRAVLEHAAGGETRRIKRLAVRFSRWVTPYDVITTRVFRAGSTGGRSIFSFETALADGTLCLSDGLVEVED</sequence>
<gene>
    <name evidence="4" type="ORF">G3T37_06940</name>
</gene>
<dbReference type="PANTHER" id="PTHR13078:SF56">
    <property type="entry name" value="PEROXISOMAL MULTIFUNCTIONAL ENZYME TYPE 2"/>
    <property type="match status" value="1"/>
</dbReference>
<dbReference type="SUPFAM" id="SSF54637">
    <property type="entry name" value="Thioesterase/thiol ester dehydrase-isomerase"/>
    <property type="match status" value="2"/>
</dbReference>
<dbReference type="Pfam" id="PF01575">
    <property type="entry name" value="MaoC_dehydratas"/>
    <property type="match status" value="1"/>
</dbReference>
<dbReference type="PANTHER" id="PTHR13078">
    <property type="entry name" value="PEROXISOMAL MULTIFUNCTIONAL ENZYME TYPE 2-RELATED"/>
    <property type="match status" value="1"/>
</dbReference>
<dbReference type="Pfam" id="PF13452">
    <property type="entry name" value="FAS1_DH_region"/>
    <property type="match status" value="1"/>
</dbReference>
<reference evidence="4 5" key="1">
    <citation type="journal article" date="2014" name="Int. J. Syst. Evol. Microbiol.">
        <title>Description of Galbitalea soli gen. nov., sp. nov., and Frondihabitans sucicola sp. nov.</title>
        <authorList>
            <person name="Kim S.J."/>
            <person name="Lim J.M."/>
            <person name="Ahn J.H."/>
            <person name="Weon H.Y."/>
            <person name="Hamada M."/>
            <person name="Suzuki K."/>
            <person name="Ahn T.Y."/>
            <person name="Kwon S.W."/>
        </authorList>
    </citation>
    <scope>NUCLEOTIDE SEQUENCE [LARGE SCALE GENOMIC DNA]</scope>
    <source>
        <strain evidence="4 5">NBRC 108727</strain>
    </source>
</reference>
<feature type="domain" description="MaoC-like" evidence="2">
    <location>
        <begin position="162"/>
        <end position="266"/>
    </location>
</feature>